<evidence type="ECO:0000313" key="1">
    <source>
        <dbReference type="EMBL" id="MFC6389499.1"/>
    </source>
</evidence>
<keyword evidence="2" id="KW-1185">Reference proteome</keyword>
<accession>A0ABW1WMN0</accession>
<name>A0ABW1WMN0_9HYPH</name>
<comment type="caution">
    <text evidence="1">The sequence shown here is derived from an EMBL/GenBank/DDBJ whole genome shotgun (WGS) entry which is preliminary data.</text>
</comment>
<dbReference type="Proteomes" id="UP001596237">
    <property type="component" value="Unassembled WGS sequence"/>
</dbReference>
<gene>
    <name evidence="1" type="ORF">ACFQDP_09140</name>
</gene>
<sequence length="138" mass="15535">MTDAPAQSASGDFDLSGWPVARYRMPERVPDAEAEARVAEFDALLARNERFVLVFHGPEMPKDSPRFMRAYKTWFGATKETQKRLCAGAIRVEPDAERRKSFTMKVLSLMNKVFMPYPYTVVGSEAEAQAQAKAWLAA</sequence>
<organism evidence="1 2">
    <name type="scientific">Methylorubrum zatmanii</name>
    <dbReference type="NCBI Taxonomy" id="29429"/>
    <lineage>
        <taxon>Bacteria</taxon>
        <taxon>Pseudomonadati</taxon>
        <taxon>Pseudomonadota</taxon>
        <taxon>Alphaproteobacteria</taxon>
        <taxon>Hyphomicrobiales</taxon>
        <taxon>Methylobacteriaceae</taxon>
        <taxon>Methylorubrum</taxon>
    </lineage>
</organism>
<proteinExistence type="predicted"/>
<dbReference type="RefSeq" id="WP_009865839.1">
    <property type="nucleotide sequence ID" value="NZ_JBHSTT010000030.1"/>
</dbReference>
<reference evidence="2" key="1">
    <citation type="journal article" date="2019" name="Int. J. Syst. Evol. Microbiol.">
        <title>The Global Catalogue of Microorganisms (GCM) 10K type strain sequencing project: providing services to taxonomists for standard genome sequencing and annotation.</title>
        <authorList>
            <consortium name="The Broad Institute Genomics Platform"/>
            <consortium name="The Broad Institute Genome Sequencing Center for Infectious Disease"/>
            <person name="Wu L."/>
            <person name="Ma J."/>
        </authorList>
    </citation>
    <scope>NUCLEOTIDE SEQUENCE [LARGE SCALE GENOMIC DNA]</scope>
    <source>
        <strain evidence="2">CCUG 36916</strain>
    </source>
</reference>
<evidence type="ECO:0008006" key="3">
    <source>
        <dbReference type="Google" id="ProtNLM"/>
    </source>
</evidence>
<evidence type="ECO:0000313" key="2">
    <source>
        <dbReference type="Proteomes" id="UP001596237"/>
    </source>
</evidence>
<protein>
    <recommendedName>
        <fullName evidence="3">STAS/SEC14 domain-containing protein</fullName>
    </recommendedName>
</protein>
<dbReference type="EMBL" id="JBHSTT010000030">
    <property type="protein sequence ID" value="MFC6389499.1"/>
    <property type="molecule type" value="Genomic_DNA"/>
</dbReference>